<feature type="compositionally biased region" description="Low complexity" evidence="1">
    <location>
        <begin position="66"/>
        <end position="79"/>
    </location>
</feature>
<evidence type="ECO:0000256" key="1">
    <source>
        <dbReference type="SAM" id="MobiDB-lite"/>
    </source>
</evidence>
<protein>
    <submittedName>
        <fullName evidence="2">Uncharacterized protein</fullName>
    </submittedName>
</protein>
<accession>A0A9Q0H8L7</accession>
<feature type="region of interest" description="Disordered" evidence="1">
    <location>
        <begin position="57"/>
        <end position="82"/>
    </location>
</feature>
<reference evidence="2" key="1">
    <citation type="journal article" date="2023" name="Plant J.">
        <title>The genome of the king protea, Protea cynaroides.</title>
        <authorList>
            <person name="Chang J."/>
            <person name="Duong T.A."/>
            <person name="Schoeman C."/>
            <person name="Ma X."/>
            <person name="Roodt D."/>
            <person name="Barker N."/>
            <person name="Li Z."/>
            <person name="Van de Peer Y."/>
            <person name="Mizrachi E."/>
        </authorList>
    </citation>
    <scope>NUCLEOTIDE SEQUENCE</scope>
    <source>
        <tissue evidence="2">Young leaves</tissue>
    </source>
</reference>
<dbReference type="Proteomes" id="UP001141806">
    <property type="component" value="Unassembled WGS sequence"/>
</dbReference>
<evidence type="ECO:0000313" key="3">
    <source>
        <dbReference type="Proteomes" id="UP001141806"/>
    </source>
</evidence>
<dbReference type="EMBL" id="JAMYWD010000010">
    <property type="protein sequence ID" value="KAJ4959502.1"/>
    <property type="molecule type" value="Genomic_DNA"/>
</dbReference>
<sequence length="146" mass="16169">MMRCNQRLSQGVARVVGSPTMVAGGYDGYRVVVVEPNVVYSVLGLDVGMLVAAGEVSQESHPPPSGASAASQSRMSSSSRPVWGRKTVAVKKGFEIACPHMERRNSKRNSYWMVLSLLSFHLRQHELPFSLVIVKLRTFPSFGFRW</sequence>
<dbReference type="AlphaFoldDB" id="A0A9Q0H8L7"/>
<evidence type="ECO:0000313" key="2">
    <source>
        <dbReference type="EMBL" id="KAJ4959502.1"/>
    </source>
</evidence>
<gene>
    <name evidence="2" type="ORF">NE237_026613</name>
</gene>
<keyword evidence="3" id="KW-1185">Reference proteome</keyword>
<comment type="caution">
    <text evidence="2">The sequence shown here is derived from an EMBL/GenBank/DDBJ whole genome shotgun (WGS) entry which is preliminary data.</text>
</comment>
<name>A0A9Q0H8L7_9MAGN</name>
<proteinExistence type="predicted"/>
<organism evidence="2 3">
    <name type="scientific">Protea cynaroides</name>
    <dbReference type="NCBI Taxonomy" id="273540"/>
    <lineage>
        <taxon>Eukaryota</taxon>
        <taxon>Viridiplantae</taxon>
        <taxon>Streptophyta</taxon>
        <taxon>Embryophyta</taxon>
        <taxon>Tracheophyta</taxon>
        <taxon>Spermatophyta</taxon>
        <taxon>Magnoliopsida</taxon>
        <taxon>Proteales</taxon>
        <taxon>Proteaceae</taxon>
        <taxon>Protea</taxon>
    </lineage>
</organism>